<dbReference type="EMBL" id="CAJOBI010131897">
    <property type="protein sequence ID" value="CAF4728372.1"/>
    <property type="molecule type" value="Genomic_DNA"/>
</dbReference>
<protein>
    <submittedName>
        <fullName evidence="1">Uncharacterized protein</fullName>
    </submittedName>
</protein>
<reference evidence="1" key="1">
    <citation type="submission" date="2021-02" db="EMBL/GenBank/DDBJ databases">
        <authorList>
            <person name="Nowell W R."/>
        </authorList>
    </citation>
    <scope>NUCLEOTIDE SEQUENCE</scope>
</reference>
<name>A0A8S3ALM1_9BILA</name>
<dbReference type="Proteomes" id="UP000676336">
    <property type="component" value="Unassembled WGS sequence"/>
</dbReference>
<gene>
    <name evidence="1" type="ORF">SMN809_LOCUS44158</name>
</gene>
<proteinExistence type="predicted"/>
<evidence type="ECO:0000313" key="1">
    <source>
        <dbReference type="EMBL" id="CAF4728372.1"/>
    </source>
</evidence>
<dbReference type="AlphaFoldDB" id="A0A8S3ALM1"/>
<sequence>MTVLSRQLQNVHEEKDREITTTLTRMSLQEQAMLKANKSLAEKLKKLQEALDDRK</sequence>
<accession>A0A8S3ALM1</accession>
<evidence type="ECO:0000313" key="2">
    <source>
        <dbReference type="Proteomes" id="UP000676336"/>
    </source>
</evidence>
<organism evidence="1 2">
    <name type="scientific">Rotaria magnacalcarata</name>
    <dbReference type="NCBI Taxonomy" id="392030"/>
    <lineage>
        <taxon>Eukaryota</taxon>
        <taxon>Metazoa</taxon>
        <taxon>Spiralia</taxon>
        <taxon>Gnathifera</taxon>
        <taxon>Rotifera</taxon>
        <taxon>Eurotatoria</taxon>
        <taxon>Bdelloidea</taxon>
        <taxon>Philodinida</taxon>
        <taxon>Philodinidae</taxon>
        <taxon>Rotaria</taxon>
    </lineage>
</organism>
<feature type="non-terminal residue" evidence="1">
    <location>
        <position position="55"/>
    </location>
</feature>
<comment type="caution">
    <text evidence="1">The sequence shown here is derived from an EMBL/GenBank/DDBJ whole genome shotgun (WGS) entry which is preliminary data.</text>
</comment>